<organism evidence="1 2">
    <name type="scientific">Clathrus columnatus</name>
    <dbReference type="NCBI Taxonomy" id="1419009"/>
    <lineage>
        <taxon>Eukaryota</taxon>
        <taxon>Fungi</taxon>
        <taxon>Dikarya</taxon>
        <taxon>Basidiomycota</taxon>
        <taxon>Agaricomycotina</taxon>
        <taxon>Agaricomycetes</taxon>
        <taxon>Phallomycetidae</taxon>
        <taxon>Phallales</taxon>
        <taxon>Clathraceae</taxon>
        <taxon>Clathrus</taxon>
    </lineage>
</organism>
<sequence length="178" mass="20335">MIFHEMYCTTPTVPPSKVEEIEKFTIKFKEMADDFVKTLHLPSALDPAVLSYESRIATYYVSELEDSNIIKYSVKYSVENAIQGLPLSIDTFTVINDISEAFIVFVGNAKLNRTFGDYCSTTYPGTFFGDNVLYEVILALYSADASKLYEFESTDKTRYFRLAYHVYLVIQKPKGLET</sequence>
<evidence type="ECO:0000313" key="1">
    <source>
        <dbReference type="EMBL" id="GJJ06709.1"/>
    </source>
</evidence>
<name>A0AAV5A0B7_9AGAM</name>
<gene>
    <name evidence="1" type="ORF">Clacol_000905</name>
</gene>
<dbReference type="EMBL" id="BPWL01000001">
    <property type="protein sequence ID" value="GJJ06709.1"/>
    <property type="molecule type" value="Genomic_DNA"/>
</dbReference>
<keyword evidence="2" id="KW-1185">Reference proteome</keyword>
<proteinExistence type="predicted"/>
<evidence type="ECO:0000313" key="2">
    <source>
        <dbReference type="Proteomes" id="UP001050691"/>
    </source>
</evidence>
<dbReference type="Proteomes" id="UP001050691">
    <property type="component" value="Unassembled WGS sequence"/>
</dbReference>
<protein>
    <submittedName>
        <fullName evidence="1">Uncharacterized protein</fullName>
    </submittedName>
</protein>
<reference evidence="1" key="1">
    <citation type="submission" date="2021-10" db="EMBL/GenBank/DDBJ databases">
        <title>De novo Genome Assembly of Clathrus columnatus (Basidiomycota, Fungi) Using Illumina and Nanopore Sequence Data.</title>
        <authorList>
            <person name="Ogiso-Tanaka E."/>
            <person name="Itagaki H."/>
            <person name="Hosoya T."/>
            <person name="Hosaka K."/>
        </authorList>
    </citation>
    <scope>NUCLEOTIDE SEQUENCE</scope>
    <source>
        <strain evidence="1">MO-923</strain>
    </source>
</reference>
<accession>A0AAV5A0B7</accession>
<dbReference type="AlphaFoldDB" id="A0AAV5A0B7"/>
<comment type="caution">
    <text evidence="1">The sequence shown here is derived from an EMBL/GenBank/DDBJ whole genome shotgun (WGS) entry which is preliminary data.</text>
</comment>